<dbReference type="PANTHER" id="PTHR19446">
    <property type="entry name" value="REVERSE TRANSCRIPTASES"/>
    <property type="match status" value="1"/>
</dbReference>
<gene>
    <name evidence="2" type="primary">pol</name>
    <name evidence="2" type="ORF">CDAR_464481</name>
</gene>
<dbReference type="Pfam" id="PF00078">
    <property type="entry name" value="RVT_1"/>
    <property type="match status" value="1"/>
</dbReference>
<protein>
    <submittedName>
        <fullName evidence="2">RNA-directed DNA polymerase from mobile element jockey</fullName>
    </submittedName>
</protein>
<keyword evidence="2" id="KW-0808">Transferase</keyword>
<dbReference type="AlphaFoldDB" id="A0AAV4VTN4"/>
<comment type="caution">
    <text evidence="2">The sequence shown here is derived from an EMBL/GenBank/DDBJ whole genome shotgun (WGS) entry which is preliminary data.</text>
</comment>
<dbReference type="SUPFAM" id="SSF56219">
    <property type="entry name" value="DNase I-like"/>
    <property type="match status" value="1"/>
</dbReference>
<dbReference type="SUPFAM" id="SSF56672">
    <property type="entry name" value="DNA/RNA polymerases"/>
    <property type="match status" value="1"/>
</dbReference>
<accession>A0AAV4VTN4</accession>
<keyword evidence="2" id="KW-0695">RNA-directed DNA polymerase</keyword>
<dbReference type="CDD" id="cd01650">
    <property type="entry name" value="RT_nLTR_like"/>
    <property type="match status" value="1"/>
</dbReference>
<feature type="domain" description="Reverse transcriptase" evidence="1">
    <location>
        <begin position="353"/>
        <end position="570"/>
    </location>
</feature>
<dbReference type="InterPro" id="IPR043502">
    <property type="entry name" value="DNA/RNA_pol_sf"/>
</dbReference>
<dbReference type="EMBL" id="BPLQ01013634">
    <property type="protein sequence ID" value="GIY73765.1"/>
    <property type="molecule type" value="Genomic_DNA"/>
</dbReference>
<evidence type="ECO:0000259" key="1">
    <source>
        <dbReference type="PROSITE" id="PS50878"/>
    </source>
</evidence>
<dbReference type="GO" id="GO:0003964">
    <property type="term" value="F:RNA-directed DNA polymerase activity"/>
    <property type="evidence" value="ECO:0007669"/>
    <property type="project" value="UniProtKB-KW"/>
</dbReference>
<keyword evidence="2" id="KW-0548">Nucleotidyltransferase</keyword>
<dbReference type="InterPro" id="IPR036691">
    <property type="entry name" value="Endo/exonu/phosph_ase_sf"/>
</dbReference>
<dbReference type="PROSITE" id="PS50878">
    <property type="entry name" value="RT_POL"/>
    <property type="match status" value="1"/>
</dbReference>
<proteinExistence type="predicted"/>
<sequence length="570" mass="65135">MAQLHNSMKLHSFDFISLNEPYHFDNSIINIPLNYTPVAFQQSSKAAIAIKSIYNSQLIFSNEELIISMTQFHSQNIIIASIYCPPSNNIDNNLDTLKNFLFKYDNLPFIILGDFNAKSRIWGQRYLEERGSKLLSFCHQMDINIENGPNTPPTFSSSRGDSWVDLLIPKNINNNMNMEVSDKITNSDHNMIFAHYDPPGSILPINNKINRLDETQGQYYKHHWRQQPRNLPTIYTLKEIRKTPSGGPGNFKSKEKISTIRKPIVNSQGTASTTIDESNSEIIDYHFPWSSSNLNNSGIDSQDDFNKFTSQEIEAIILSIKPNKAVGVDGLPGELIKEIFFANKNWFVELFNILVGRGIFPVLWKIARVVLIEKEDKSLDYPSHFRPVCILPCWGKILDKLISDRLSYHVEKDETLSNYQYGFRKNRSTITALNNILQFHQSAKEDNQLTCLISIDMSNAFNSVDWDILLNKINRTSIPSYLKRLISNFLHDRRVHLDGLTNDYNKGIPQGSSLGPILWNVFINDLLETDFGPNTKVQAFADDVLLVLKAPATYCFSKESRPALNILDEQ</sequence>
<dbReference type="Proteomes" id="UP001054837">
    <property type="component" value="Unassembled WGS sequence"/>
</dbReference>
<dbReference type="InterPro" id="IPR005135">
    <property type="entry name" value="Endo/exonuclease/phosphatase"/>
</dbReference>
<evidence type="ECO:0000313" key="3">
    <source>
        <dbReference type="Proteomes" id="UP001054837"/>
    </source>
</evidence>
<organism evidence="2 3">
    <name type="scientific">Caerostris darwini</name>
    <dbReference type="NCBI Taxonomy" id="1538125"/>
    <lineage>
        <taxon>Eukaryota</taxon>
        <taxon>Metazoa</taxon>
        <taxon>Ecdysozoa</taxon>
        <taxon>Arthropoda</taxon>
        <taxon>Chelicerata</taxon>
        <taxon>Arachnida</taxon>
        <taxon>Araneae</taxon>
        <taxon>Araneomorphae</taxon>
        <taxon>Entelegynae</taxon>
        <taxon>Araneoidea</taxon>
        <taxon>Araneidae</taxon>
        <taxon>Caerostris</taxon>
    </lineage>
</organism>
<dbReference type="Pfam" id="PF14529">
    <property type="entry name" value="Exo_endo_phos_2"/>
    <property type="match status" value="1"/>
</dbReference>
<dbReference type="InterPro" id="IPR000477">
    <property type="entry name" value="RT_dom"/>
</dbReference>
<evidence type="ECO:0000313" key="2">
    <source>
        <dbReference type="EMBL" id="GIY73765.1"/>
    </source>
</evidence>
<dbReference type="Gene3D" id="3.60.10.10">
    <property type="entry name" value="Endonuclease/exonuclease/phosphatase"/>
    <property type="match status" value="1"/>
</dbReference>
<keyword evidence="3" id="KW-1185">Reference proteome</keyword>
<reference evidence="2 3" key="1">
    <citation type="submission" date="2021-06" db="EMBL/GenBank/DDBJ databases">
        <title>Caerostris darwini draft genome.</title>
        <authorList>
            <person name="Kono N."/>
            <person name="Arakawa K."/>
        </authorList>
    </citation>
    <scope>NUCLEOTIDE SEQUENCE [LARGE SCALE GENOMIC DNA]</scope>
</reference>
<name>A0AAV4VTN4_9ARAC</name>